<dbReference type="EMBL" id="CP014168">
    <property type="protein sequence ID" value="AOH83128.1"/>
    <property type="molecule type" value="Genomic_DNA"/>
</dbReference>
<evidence type="ECO:0000259" key="3">
    <source>
        <dbReference type="Pfam" id="PF01055"/>
    </source>
</evidence>
<dbReference type="PANTHER" id="PTHR43863">
    <property type="entry name" value="HYDROLASE, PUTATIVE (AFU_ORTHOLOGUE AFUA_1G03140)-RELATED"/>
    <property type="match status" value="1"/>
</dbReference>
<dbReference type="InterPro" id="IPR048395">
    <property type="entry name" value="Glyco_hydro_31_C"/>
</dbReference>
<gene>
    <name evidence="5" type="ORF">AWL63_03205</name>
</gene>
<dbReference type="GO" id="GO:0004553">
    <property type="term" value="F:hydrolase activity, hydrolyzing O-glycosyl compounds"/>
    <property type="evidence" value="ECO:0007669"/>
    <property type="project" value="InterPro"/>
</dbReference>
<dbReference type="CDD" id="cd06591">
    <property type="entry name" value="GH31_xylosidase_XylS"/>
    <property type="match status" value="1"/>
</dbReference>
<dbReference type="Pfam" id="PF21365">
    <property type="entry name" value="Glyco_hydro_31_3rd"/>
    <property type="match status" value="1"/>
</dbReference>
<keyword evidence="2" id="KW-0326">Glycosidase</keyword>
<dbReference type="InterPro" id="IPR051816">
    <property type="entry name" value="Glycosyl_Hydrolase_31"/>
</dbReference>
<dbReference type="Gene3D" id="3.20.20.80">
    <property type="entry name" value="Glycosidases"/>
    <property type="match status" value="1"/>
</dbReference>
<proteinExistence type="inferred from homology"/>
<dbReference type="GO" id="GO:0030246">
    <property type="term" value="F:carbohydrate binding"/>
    <property type="evidence" value="ECO:0007669"/>
    <property type="project" value="InterPro"/>
</dbReference>
<dbReference type="STRING" id="1560345.AWL63_03205"/>
<dbReference type="RefSeq" id="WP_069203713.1">
    <property type="nucleotide sequence ID" value="NZ_CP014168.1"/>
</dbReference>
<dbReference type="PANTHER" id="PTHR43863:SF2">
    <property type="entry name" value="MALTASE-GLUCOAMYLASE"/>
    <property type="match status" value="1"/>
</dbReference>
<reference evidence="5 6" key="1">
    <citation type="submission" date="2016-01" db="EMBL/GenBank/DDBJ databases">
        <title>Complete genome and mega plasmid sequence of Sphingomonas panacis DCY99 elicits systemic resistance in rice to Xanthomonas oryzae.</title>
        <authorList>
            <person name="Kim Y.J."/>
            <person name="Yang D.C."/>
            <person name="Sing P."/>
        </authorList>
    </citation>
    <scope>NUCLEOTIDE SEQUENCE [LARGE SCALE GENOMIC DNA]</scope>
    <source>
        <strain evidence="5 6">DCY99</strain>
    </source>
</reference>
<dbReference type="InterPro" id="IPR017853">
    <property type="entry name" value="GH"/>
</dbReference>
<sequence>MDTLILESRAIAWSYDGAWLRIEAHGQDGLRLRASAHAERPASPGALLDVATPAPVVSREGAVARIENGRIVAEVDLQGRVRFLNSDGRLLLEEKWRQRDTVTKFWTVGKDDVRTISALGIAGREFKPLSGEASRITVRFEPKPGERLFGMGQYQQANLDLAGCLLELAQRNSQASVPYVVSSEGYGLLWNSPAIGDVHFAANGATWTSRAAREVDYWITAADTPAGLVRNYAAVTGTVPNMPDFALGLWQSKLRYRTQDELLEVAREYRRRGIPLAVIVADFFHWPVQGDWRFDPREWPDPAAMAAELKAMGTELLVSVWPTVDPRSENYAEMAEKGYLVRANRGVDVQQEFLGNTRFIDTTHPGARAFLWDRLKRNYRDNGVALFWLDEAEPEYGAYDFDNYRYHSGEVLAVGNAYPLHYAQAVADGLRDEGEREVVSLIRCAWAGSQRYGALVWSGDIHSSFEAMRNQLSAGLNMGMAGIPWWTTDVGGFHGGDVEDPAFHELMVRWFQWAVFTPVLRMHGHRDPITPPAEPFRDGVAQCDTGAGNELWSFGEPVYQILRRYAGLRERLRPYVAGLMAAAHEQGDPLMRPMFYDYPGDERCWALDDQYMFGPDLLVAPILAAGITERDVWLPAGDWVDAWTGEARAGGASVRCAAPIDRIPVFMRAGAAVATAFIDD</sequence>
<name>A0A1B3Z6T4_9SPHN</name>
<evidence type="ECO:0000259" key="4">
    <source>
        <dbReference type="Pfam" id="PF21365"/>
    </source>
</evidence>
<evidence type="ECO:0000256" key="1">
    <source>
        <dbReference type="ARBA" id="ARBA00007806"/>
    </source>
</evidence>
<dbReference type="InterPro" id="IPR013780">
    <property type="entry name" value="Glyco_hydro_b"/>
</dbReference>
<dbReference type="AlphaFoldDB" id="A0A1B3Z6T4"/>
<dbReference type="Pfam" id="PF01055">
    <property type="entry name" value="Glyco_hydro_31_2nd"/>
    <property type="match status" value="1"/>
</dbReference>
<organism evidence="5 6">
    <name type="scientific">Sphingomonas panacis</name>
    <dbReference type="NCBI Taxonomy" id="1560345"/>
    <lineage>
        <taxon>Bacteria</taxon>
        <taxon>Pseudomonadati</taxon>
        <taxon>Pseudomonadota</taxon>
        <taxon>Alphaproteobacteria</taxon>
        <taxon>Sphingomonadales</taxon>
        <taxon>Sphingomonadaceae</taxon>
        <taxon>Sphingomonas</taxon>
    </lineage>
</organism>
<feature type="domain" description="Glycoside hydrolase family 31 TIM barrel" evidence="3">
    <location>
        <begin position="241"/>
        <end position="576"/>
    </location>
</feature>
<dbReference type="InterPro" id="IPR011013">
    <property type="entry name" value="Gal_mutarotase_sf_dom"/>
</dbReference>
<dbReference type="Gene3D" id="2.60.40.1760">
    <property type="entry name" value="glycosyl hydrolase (family 31)"/>
    <property type="match status" value="1"/>
</dbReference>
<dbReference type="InterPro" id="IPR000322">
    <property type="entry name" value="Glyco_hydro_31_TIM"/>
</dbReference>
<dbReference type="SUPFAM" id="SSF51011">
    <property type="entry name" value="Glycosyl hydrolase domain"/>
    <property type="match status" value="1"/>
</dbReference>
<evidence type="ECO:0000313" key="5">
    <source>
        <dbReference type="EMBL" id="AOH83128.1"/>
    </source>
</evidence>
<dbReference type="GO" id="GO:0005975">
    <property type="term" value="P:carbohydrate metabolic process"/>
    <property type="evidence" value="ECO:0007669"/>
    <property type="project" value="InterPro"/>
</dbReference>
<accession>A0A1B3Z6T4</accession>
<dbReference type="OrthoDB" id="176168at2"/>
<dbReference type="Proteomes" id="UP000094256">
    <property type="component" value="Chromosome"/>
</dbReference>
<protein>
    <submittedName>
        <fullName evidence="5">Family 31 glucosidase</fullName>
    </submittedName>
</protein>
<keyword evidence="6" id="KW-1185">Reference proteome</keyword>
<evidence type="ECO:0000256" key="2">
    <source>
        <dbReference type="RuleBase" id="RU361185"/>
    </source>
</evidence>
<keyword evidence="2" id="KW-0378">Hydrolase</keyword>
<dbReference type="Gene3D" id="2.60.40.1180">
    <property type="entry name" value="Golgi alpha-mannosidase II"/>
    <property type="match status" value="1"/>
</dbReference>
<dbReference type="KEGG" id="span:AWL63_03205"/>
<comment type="similarity">
    <text evidence="1 2">Belongs to the glycosyl hydrolase 31 family.</text>
</comment>
<evidence type="ECO:0000313" key="6">
    <source>
        <dbReference type="Proteomes" id="UP000094256"/>
    </source>
</evidence>
<dbReference type="CDD" id="cd14752">
    <property type="entry name" value="GH31_N"/>
    <property type="match status" value="1"/>
</dbReference>
<dbReference type="SUPFAM" id="SSF74650">
    <property type="entry name" value="Galactose mutarotase-like"/>
    <property type="match status" value="1"/>
</dbReference>
<dbReference type="SUPFAM" id="SSF51445">
    <property type="entry name" value="(Trans)glycosidases"/>
    <property type="match status" value="1"/>
</dbReference>
<feature type="domain" description="Glycosyl hydrolase family 31 C-terminal" evidence="4">
    <location>
        <begin position="587"/>
        <end position="672"/>
    </location>
</feature>